<dbReference type="InterPro" id="IPR036855">
    <property type="entry name" value="Znf_CCCH_sf"/>
</dbReference>
<dbReference type="Gene3D" id="4.10.1000.10">
    <property type="entry name" value="Zinc finger, CCCH-type"/>
    <property type="match status" value="1"/>
</dbReference>
<evidence type="ECO:0000313" key="8">
    <source>
        <dbReference type="Proteomes" id="UP000007800"/>
    </source>
</evidence>
<organism evidence="8">
    <name type="scientific">Perkinsus marinus (strain ATCC 50983 / TXsc)</name>
    <dbReference type="NCBI Taxonomy" id="423536"/>
    <lineage>
        <taxon>Eukaryota</taxon>
        <taxon>Sar</taxon>
        <taxon>Alveolata</taxon>
        <taxon>Perkinsozoa</taxon>
        <taxon>Perkinsea</taxon>
        <taxon>Perkinsida</taxon>
        <taxon>Perkinsidae</taxon>
        <taxon>Perkinsus</taxon>
    </lineage>
</organism>
<dbReference type="SUPFAM" id="SSF90229">
    <property type="entry name" value="CCCH zinc finger"/>
    <property type="match status" value="1"/>
</dbReference>
<dbReference type="InterPro" id="IPR000571">
    <property type="entry name" value="Znf_CCCH"/>
</dbReference>
<dbReference type="InterPro" id="IPR013087">
    <property type="entry name" value="Znf_C2H2_type"/>
</dbReference>
<name>C5LIU7_PERM5</name>
<dbReference type="PANTHER" id="PTHR13309:SF0">
    <property type="entry name" value="FMR1-INTERACTING PROTEIN NUFIP1"/>
    <property type="match status" value="1"/>
</dbReference>
<evidence type="ECO:0000259" key="6">
    <source>
        <dbReference type="PROSITE" id="PS50103"/>
    </source>
</evidence>
<feature type="domain" description="C3H1-type" evidence="6">
    <location>
        <begin position="262"/>
        <end position="288"/>
    </location>
</feature>
<dbReference type="OrthoDB" id="411372at2759"/>
<dbReference type="GO" id="GO:0000492">
    <property type="term" value="P:box C/D snoRNP assembly"/>
    <property type="evidence" value="ECO:0007669"/>
    <property type="project" value="TreeGrafter"/>
</dbReference>
<reference evidence="7 8" key="1">
    <citation type="submission" date="2008-07" db="EMBL/GenBank/DDBJ databases">
        <authorList>
            <person name="El-Sayed N."/>
            <person name="Caler E."/>
            <person name="Inman J."/>
            <person name="Amedeo P."/>
            <person name="Hass B."/>
            <person name="Wortman J."/>
        </authorList>
    </citation>
    <scope>NUCLEOTIDE SEQUENCE [LARGE SCALE GENOMIC DNA]</scope>
    <source>
        <strain evidence="8">ATCC 50983 / TXsc</strain>
    </source>
</reference>
<feature type="zinc finger region" description="C3H1-type" evidence="4">
    <location>
        <begin position="289"/>
        <end position="317"/>
    </location>
</feature>
<evidence type="ECO:0000256" key="5">
    <source>
        <dbReference type="SAM" id="MobiDB-lite"/>
    </source>
</evidence>
<accession>C5LIU7</accession>
<dbReference type="OMA" id="ANDEWWP"/>
<evidence type="ECO:0000256" key="1">
    <source>
        <dbReference type="ARBA" id="ARBA00022723"/>
    </source>
</evidence>
<dbReference type="PROSITE" id="PS50103">
    <property type="entry name" value="ZF_C3H1"/>
    <property type="match status" value="2"/>
</dbReference>
<dbReference type="GO" id="GO:0003723">
    <property type="term" value="F:RNA binding"/>
    <property type="evidence" value="ECO:0007669"/>
    <property type="project" value="InterPro"/>
</dbReference>
<dbReference type="EMBL" id="GG682243">
    <property type="protein sequence ID" value="EER03500.1"/>
    <property type="molecule type" value="Genomic_DNA"/>
</dbReference>
<dbReference type="PANTHER" id="PTHR13309">
    <property type="entry name" value="NUCLEAR FRAGILE X MENTAL RETARDATION PROTEIN INTERACTING PROTEIN 1"/>
    <property type="match status" value="1"/>
</dbReference>
<keyword evidence="8" id="KW-1185">Reference proteome</keyword>
<evidence type="ECO:0000256" key="4">
    <source>
        <dbReference type="PROSITE-ProRule" id="PRU00723"/>
    </source>
</evidence>
<evidence type="ECO:0000256" key="3">
    <source>
        <dbReference type="ARBA" id="ARBA00022833"/>
    </source>
</evidence>
<keyword evidence="2 4" id="KW-0863">Zinc-finger</keyword>
<feature type="compositionally biased region" description="Acidic residues" evidence="5">
    <location>
        <begin position="379"/>
        <end position="391"/>
    </location>
</feature>
<proteinExistence type="predicted"/>
<evidence type="ECO:0000313" key="7">
    <source>
        <dbReference type="EMBL" id="EER03500.1"/>
    </source>
</evidence>
<evidence type="ECO:0000256" key="2">
    <source>
        <dbReference type="ARBA" id="ARBA00022771"/>
    </source>
</evidence>
<feature type="zinc finger region" description="C3H1-type" evidence="4">
    <location>
        <begin position="262"/>
        <end position="288"/>
    </location>
</feature>
<dbReference type="InterPro" id="IPR039136">
    <property type="entry name" value="NUFIP1-like"/>
</dbReference>
<dbReference type="PROSITE" id="PS00028">
    <property type="entry name" value="ZINC_FINGER_C2H2_1"/>
    <property type="match status" value="1"/>
</dbReference>
<dbReference type="RefSeq" id="XP_002771684.1">
    <property type="nucleotide sequence ID" value="XM_002771638.1"/>
</dbReference>
<feature type="compositionally biased region" description="Gly residues" evidence="5">
    <location>
        <begin position="48"/>
        <end position="61"/>
    </location>
</feature>
<feature type="compositionally biased region" description="Basic residues" evidence="5">
    <location>
        <begin position="99"/>
        <end position="110"/>
    </location>
</feature>
<dbReference type="SMART" id="SM00356">
    <property type="entry name" value="ZnF_C3H1"/>
    <property type="match status" value="2"/>
</dbReference>
<dbReference type="GO" id="GO:0008270">
    <property type="term" value="F:zinc ion binding"/>
    <property type="evidence" value="ECO:0007669"/>
    <property type="project" value="UniProtKB-KW"/>
</dbReference>
<protein>
    <recommendedName>
        <fullName evidence="6">C3H1-type domain-containing protein</fullName>
    </recommendedName>
</protein>
<feature type="region of interest" description="Disordered" evidence="5">
    <location>
        <begin position="365"/>
        <end position="391"/>
    </location>
</feature>
<dbReference type="InParanoid" id="C5LIU7"/>
<dbReference type="GO" id="GO:0005634">
    <property type="term" value="C:nucleus"/>
    <property type="evidence" value="ECO:0007669"/>
    <property type="project" value="TreeGrafter"/>
</dbReference>
<keyword evidence="1 4" id="KW-0479">Metal-binding</keyword>
<feature type="domain" description="C3H1-type" evidence="6">
    <location>
        <begin position="289"/>
        <end position="317"/>
    </location>
</feature>
<keyword evidence="3 4" id="KW-0862">Zinc</keyword>
<feature type="region of interest" description="Disordered" evidence="5">
    <location>
        <begin position="1"/>
        <end position="130"/>
    </location>
</feature>
<dbReference type="AlphaFoldDB" id="C5LIU7"/>
<dbReference type="GeneID" id="9047738"/>
<sequence length="391" mass="44191">MSDPLFFGPASQSSSLPGYGTHEWSGGWGQDEWGWSAPPQWGNNDGWYTGGGGWNGSGKGGANDEWWPHPTPPPAPSWGKGYHAKGSWESTGYNSGSKGKGKGGKGKSGRRWSGSEQWNYPQSKKGRWSDEPQKSEFYCIPCGKDLFTADALDEHVITFHVTCPHPGCDYSARPDLVAAHKLSHCLVTTVEGKSESLTTSQAETDAWLARRKKNFPTKGRNDSPKGAFDANEMCTLEKAIRSSMRENRERKKKERAEREAKFAERRICTHFAKFGKCKYEGACHFEHVQPKKGVCRFFQERGYCRHGDNCKFNHIKKQEQPKESTHEQLIRRLMRDDIERYNATVLQCLRFFITENFFDEKSDTAVLDEDDSDSGQSDDSGDDDYFSEDDM</sequence>
<dbReference type="Proteomes" id="UP000007800">
    <property type="component" value="Unassembled WGS sequence"/>
</dbReference>
<dbReference type="Pfam" id="PF00642">
    <property type="entry name" value="zf-CCCH"/>
    <property type="match status" value="2"/>
</dbReference>
<gene>
    <name evidence="7" type="ORF">Pmar_PMAR014719</name>
</gene>